<keyword evidence="6 8" id="KW-0408">Iron</keyword>
<feature type="binding site" evidence="8">
    <location>
        <position position="409"/>
    </location>
    <ligand>
        <name>[4Fe-4S] cluster</name>
        <dbReference type="ChEBI" id="CHEBI:49883"/>
        <label>1</label>
    </ligand>
</feature>
<feature type="region of interest" description="Disordered" evidence="9">
    <location>
        <begin position="1"/>
        <end position="23"/>
    </location>
</feature>
<evidence type="ECO:0000256" key="1">
    <source>
        <dbReference type="ARBA" id="ARBA00022448"/>
    </source>
</evidence>
<dbReference type="PANTHER" id="PTHR43034:SF2">
    <property type="entry name" value="ION-TRANSLOCATING OXIDOREDUCTASE COMPLEX SUBUNIT C"/>
    <property type="match status" value="1"/>
</dbReference>
<feature type="region of interest" description="Disordered" evidence="9">
    <location>
        <begin position="454"/>
        <end position="482"/>
    </location>
</feature>
<sequence>MARAFEFPGGIHPPERKTSSTSVPLSAASLPSRVVLPLKQHSGNAALACVEPGQYVRTGECIARRDGMISADVHASISGHVSELTDTQITIEGDGCDEWLLMPVLDWRTTDSRILRERLDESGVVGLGGAGFPTHIKARVRERHALDTLIVNAAECEPYITADDMTLRTFALDVLEGAQLMAHLAGAKRILIGIEDNKPEAIAILSQALSHSIPLPVELKVIATRYPSGGERQLIKKLLDREVPSGGLPADVGVLCHNPGTLLAALQAVRDGTPLVSRILTLTGEALARPANVIARLGTSIGALLQTAGLEEKRLFRLIQGGPMMGAILESLELPVTKATNCLIAATQEELPPSPPEQPCIRCGACEEVCPAALLPQQLHWYARAEQDERLSRYHLFDCIECGACSYVCPSHIPLVEDYRNAKQRIRYQRLETAKAEHARHRFEFRQARLAREEAEKQARREARRNAGRRATPASSPAAGQADLQGLRIAQVAAKAAVKKAEKALARTAQQDPHQDLSDLETQVATARENLEAAEARLASARAETASDTPQTDKGAS</sequence>
<dbReference type="RefSeq" id="WP_160416933.1">
    <property type="nucleotide sequence ID" value="NZ_WTKP01000001.1"/>
</dbReference>
<comment type="subcellular location">
    <subcellularLocation>
        <location evidence="8">Cell inner membrane</location>
        <topology evidence="8">Peripheral membrane protein</topology>
    </subcellularLocation>
</comment>
<evidence type="ECO:0000256" key="7">
    <source>
        <dbReference type="ARBA" id="ARBA00023014"/>
    </source>
</evidence>
<keyword evidence="5 8" id="KW-0249">Electron transport</keyword>
<evidence type="ECO:0000256" key="8">
    <source>
        <dbReference type="HAMAP-Rule" id="MF_00461"/>
    </source>
</evidence>
<dbReference type="EMBL" id="WTKP01000001">
    <property type="protein sequence ID" value="MWJ26690.1"/>
    <property type="molecule type" value="Genomic_DNA"/>
</dbReference>
<evidence type="ECO:0000313" key="12">
    <source>
        <dbReference type="Proteomes" id="UP000437638"/>
    </source>
</evidence>
<comment type="subunit">
    <text evidence="8">The complex is composed of six subunits: RnfA, RnfB, RnfC, RnfD, RnfE and RnfG.</text>
</comment>
<evidence type="ECO:0000256" key="6">
    <source>
        <dbReference type="ARBA" id="ARBA00023004"/>
    </source>
</evidence>
<evidence type="ECO:0000256" key="5">
    <source>
        <dbReference type="ARBA" id="ARBA00022982"/>
    </source>
</evidence>
<dbReference type="GO" id="GO:0005886">
    <property type="term" value="C:plasma membrane"/>
    <property type="evidence" value="ECO:0007669"/>
    <property type="project" value="UniProtKB-SubCell"/>
</dbReference>
<feature type="binding site" evidence="8">
    <location>
        <position position="366"/>
    </location>
    <ligand>
        <name>[4Fe-4S] cluster</name>
        <dbReference type="ChEBI" id="CHEBI:49883"/>
        <label>1</label>
    </ligand>
</feature>
<feature type="binding site" evidence="8">
    <location>
        <position position="363"/>
    </location>
    <ligand>
        <name>[4Fe-4S] cluster</name>
        <dbReference type="ChEBI" id="CHEBI:49883"/>
        <label>1</label>
    </ligand>
</feature>
<feature type="binding site" evidence="8">
    <location>
        <position position="399"/>
    </location>
    <ligand>
        <name>[4Fe-4S] cluster</name>
        <dbReference type="ChEBI" id="CHEBI:49883"/>
        <label>2</label>
    </ligand>
</feature>
<keyword evidence="1 8" id="KW-0813">Transport</keyword>
<dbReference type="InterPro" id="IPR010208">
    <property type="entry name" value="Ion_transpt_RnfC/RsxC"/>
</dbReference>
<keyword evidence="8" id="KW-1278">Translocase</keyword>
<evidence type="ECO:0000256" key="9">
    <source>
        <dbReference type="SAM" id="MobiDB-lite"/>
    </source>
</evidence>
<dbReference type="PANTHER" id="PTHR43034">
    <property type="entry name" value="ION-TRANSLOCATING OXIDOREDUCTASE COMPLEX SUBUNIT C"/>
    <property type="match status" value="1"/>
</dbReference>
<dbReference type="AlphaFoldDB" id="A0A7X3GXG1"/>
<feature type="binding site" evidence="8">
    <location>
        <position position="360"/>
    </location>
    <ligand>
        <name>[4Fe-4S] cluster</name>
        <dbReference type="ChEBI" id="CHEBI:49883"/>
        <label>1</label>
    </ligand>
</feature>
<dbReference type="Gene3D" id="3.40.50.11540">
    <property type="entry name" value="NADH-ubiquinone oxidoreductase 51kDa subunit"/>
    <property type="match status" value="1"/>
</dbReference>
<name>A0A7X3GXG1_9GAMM</name>
<dbReference type="PROSITE" id="PS00198">
    <property type="entry name" value="4FE4S_FER_1"/>
    <property type="match status" value="1"/>
</dbReference>
<dbReference type="GO" id="GO:0022900">
    <property type="term" value="P:electron transport chain"/>
    <property type="evidence" value="ECO:0007669"/>
    <property type="project" value="UniProtKB-UniRule"/>
</dbReference>
<dbReference type="NCBIfam" id="TIGR01945">
    <property type="entry name" value="rnfC"/>
    <property type="match status" value="1"/>
</dbReference>
<dbReference type="InterPro" id="IPR037225">
    <property type="entry name" value="Nuo51_FMN-bd_sf"/>
</dbReference>
<feature type="compositionally biased region" description="Polar residues" evidence="9">
    <location>
        <begin position="548"/>
        <end position="557"/>
    </location>
</feature>
<keyword evidence="8" id="KW-1003">Cell membrane</keyword>
<dbReference type="InterPro" id="IPR011538">
    <property type="entry name" value="Nuo51_FMN-bd"/>
</dbReference>
<comment type="cofactor">
    <cofactor evidence="8">
        <name>[4Fe-4S] cluster</name>
        <dbReference type="ChEBI" id="CHEBI:49883"/>
    </cofactor>
    <text evidence="8">Binds 2 [4Fe-4S] clusters per subunit.</text>
</comment>
<feature type="compositionally biased region" description="Basic and acidic residues" evidence="9">
    <location>
        <begin position="454"/>
        <end position="465"/>
    </location>
</feature>
<dbReference type="GO" id="GO:0051539">
    <property type="term" value="F:4 iron, 4 sulfur cluster binding"/>
    <property type="evidence" value="ECO:0007669"/>
    <property type="project" value="UniProtKB-KW"/>
</dbReference>
<protein>
    <recommendedName>
        <fullName evidence="8">Ion-translocating oxidoreductase complex subunit C</fullName>
        <ecNumber evidence="8">7.-.-.-</ecNumber>
    </recommendedName>
    <alternativeName>
        <fullName evidence="8">Rnf electron transport complex subunit C</fullName>
    </alternativeName>
</protein>
<dbReference type="InterPro" id="IPR017900">
    <property type="entry name" value="4Fe4S_Fe_S_CS"/>
</dbReference>
<keyword evidence="2 8" id="KW-0004">4Fe-4S</keyword>
<dbReference type="NCBIfam" id="NF003454">
    <property type="entry name" value="PRK05035.1"/>
    <property type="match status" value="1"/>
</dbReference>
<keyword evidence="4 8" id="KW-0677">Repeat</keyword>
<dbReference type="Pfam" id="PF13183">
    <property type="entry name" value="Fer4_8"/>
    <property type="match status" value="1"/>
</dbReference>
<evidence type="ECO:0000256" key="3">
    <source>
        <dbReference type="ARBA" id="ARBA00022723"/>
    </source>
</evidence>
<dbReference type="EC" id="7.-.-.-" evidence="8"/>
<evidence type="ECO:0000313" key="11">
    <source>
        <dbReference type="EMBL" id="MWJ26690.1"/>
    </source>
</evidence>
<dbReference type="InterPro" id="IPR017896">
    <property type="entry name" value="4Fe4S_Fe-S-bd"/>
</dbReference>
<dbReference type="HAMAP" id="MF_00461">
    <property type="entry name" value="RsxC_RnfC"/>
    <property type="match status" value="1"/>
</dbReference>
<feature type="domain" description="4Fe-4S ferredoxin-type" evidence="10">
    <location>
        <begin position="350"/>
        <end position="380"/>
    </location>
</feature>
<evidence type="ECO:0000259" key="10">
    <source>
        <dbReference type="PROSITE" id="PS51379"/>
    </source>
</evidence>
<comment type="function">
    <text evidence="8">Part of a membrane-bound complex that couples electron transfer with translocation of ions across the membrane.</text>
</comment>
<feature type="binding site" evidence="8">
    <location>
        <position position="402"/>
    </location>
    <ligand>
        <name>[4Fe-4S] cluster</name>
        <dbReference type="ChEBI" id="CHEBI:49883"/>
        <label>2</label>
    </ligand>
</feature>
<comment type="caution">
    <text evidence="11">The sequence shown here is derived from an EMBL/GenBank/DDBJ whole genome shotgun (WGS) entry which is preliminary data.</text>
</comment>
<keyword evidence="7 8" id="KW-0411">Iron-sulfur</keyword>
<reference evidence="11 12" key="1">
    <citation type="submission" date="2019-12" db="EMBL/GenBank/DDBJ databases">
        <title>Halomonas rutogse sp. nov. isolated from two lakes on Tibetan Plateau.</title>
        <authorList>
            <person name="Gao P."/>
        </authorList>
    </citation>
    <scope>NUCLEOTIDE SEQUENCE [LARGE SCALE GENOMIC DNA]</scope>
    <source>
        <strain evidence="11 12">ZH2S</strain>
    </source>
</reference>
<dbReference type="Proteomes" id="UP000437638">
    <property type="component" value="Unassembled WGS sequence"/>
</dbReference>
<gene>
    <name evidence="11" type="primary">rsxC</name>
    <name evidence="8" type="synonym">rnfC</name>
    <name evidence="11" type="ORF">GPM19_00455</name>
</gene>
<dbReference type="Pfam" id="PF13375">
    <property type="entry name" value="RnfC_N"/>
    <property type="match status" value="1"/>
</dbReference>
<feature type="binding site" evidence="8">
    <location>
        <position position="370"/>
    </location>
    <ligand>
        <name>[4Fe-4S] cluster</name>
        <dbReference type="ChEBI" id="CHEBI:49883"/>
        <label>2</label>
    </ligand>
</feature>
<feature type="region of interest" description="Disordered" evidence="9">
    <location>
        <begin position="505"/>
        <end position="557"/>
    </location>
</feature>
<dbReference type="Pfam" id="PF01512">
    <property type="entry name" value="Complex1_51K"/>
    <property type="match status" value="1"/>
</dbReference>
<dbReference type="InterPro" id="IPR026902">
    <property type="entry name" value="RnfC_N"/>
</dbReference>
<feature type="binding site" evidence="8">
    <location>
        <position position="405"/>
    </location>
    <ligand>
        <name>[4Fe-4S] cluster</name>
        <dbReference type="ChEBI" id="CHEBI:49883"/>
        <label>2</label>
    </ligand>
</feature>
<keyword evidence="12" id="KW-1185">Reference proteome</keyword>
<dbReference type="SUPFAM" id="SSF142019">
    <property type="entry name" value="Nqo1 FMN-binding domain-like"/>
    <property type="match status" value="1"/>
</dbReference>
<feature type="compositionally biased region" description="Low complexity" evidence="9">
    <location>
        <begin position="536"/>
        <end position="547"/>
    </location>
</feature>
<feature type="domain" description="4Fe-4S ferredoxin-type" evidence="10">
    <location>
        <begin position="390"/>
        <end position="419"/>
    </location>
</feature>
<dbReference type="SUPFAM" id="SSF46548">
    <property type="entry name" value="alpha-helical ferredoxin"/>
    <property type="match status" value="1"/>
</dbReference>
<organism evidence="11 12">
    <name type="scientific">Vreelandella zhuhanensis</name>
    <dbReference type="NCBI Taxonomy" id="2684210"/>
    <lineage>
        <taxon>Bacteria</taxon>
        <taxon>Pseudomonadati</taxon>
        <taxon>Pseudomonadota</taxon>
        <taxon>Gammaproteobacteria</taxon>
        <taxon>Oceanospirillales</taxon>
        <taxon>Halomonadaceae</taxon>
        <taxon>Vreelandella</taxon>
    </lineage>
</organism>
<keyword evidence="8" id="KW-0997">Cell inner membrane</keyword>
<dbReference type="Gene3D" id="3.30.70.20">
    <property type="match status" value="1"/>
</dbReference>
<comment type="similarity">
    <text evidence="8">Belongs to the 4Fe4S bacterial-type ferredoxin family. RnfC subfamily.</text>
</comment>
<accession>A0A7X3GXG1</accession>
<keyword evidence="8" id="KW-0472">Membrane</keyword>
<dbReference type="GO" id="GO:0009055">
    <property type="term" value="F:electron transfer activity"/>
    <property type="evidence" value="ECO:0007669"/>
    <property type="project" value="InterPro"/>
</dbReference>
<keyword evidence="3 8" id="KW-0479">Metal-binding</keyword>
<evidence type="ECO:0000256" key="2">
    <source>
        <dbReference type="ARBA" id="ARBA00022485"/>
    </source>
</evidence>
<proteinExistence type="inferred from homology"/>
<dbReference type="GO" id="GO:0046872">
    <property type="term" value="F:metal ion binding"/>
    <property type="evidence" value="ECO:0007669"/>
    <property type="project" value="UniProtKB-KW"/>
</dbReference>
<evidence type="ECO:0000256" key="4">
    <source>
        <dbReference type="ARBA" id="ARBA00022737"/>
    </source>
</evidence>
<dbReference type="PROSITE" id="PS51379">
    <property type="entry name" value="4FE4S_FER_2"/>
    <property type="match status" value="2"/>
</dbReference>